<keyword evidence="2" id="KW-1185">Reference proteome</keyword>
<protein>
    <submittedName>
        <fullName evidence="1">Uncharacterized protein</fullName>
    </submittedName>
</protein>
<proteinExistence type="predicted"/>
<evidence type="ECO:0000313" key="1">
    <source>
        <dbReference type="EMBL" id="RYQ83028.1"/>
    </source>
</evidence>
<dbReference type="AlphaFoldDB" id="A0A444X002"/>
<dbReference type="Proteomes" id="UP000289738">
    <property type="component" value="Chromosome B10"/>
</dbReference>
<comment type="caution">
    <text evidence="1">The sequence shown here is derived from an EMBL/GenBank/DDBJ whole genome shotgun (WGS) entry which is preliminary data.</text>
</comment>
<dbReference type="EMBL" id="SDMP01000020">
    <property type="protein sequence ID" value="RYQ83028.1"/>
    <property type="molecule type" value="Genomic_DNA"/>
</dbReference>
<name>A0A444X002_ARAHY</name>
<reference evidence="1 2" key="1">
    <citation type="submission" date="2019-01" db="EMBL/GenBank/DDBJ databases">
        <title>Sequencing of cultivated peanut Arachis hypogaea provides insights into genome evolution and oil improvement.</title>
        <authorList>
            <person name="Chen X."/>
        </authorList>
    </citation>
    <scope>NUCLEOTIDE SEQUENCE [LARGE SCALE GENOMIC DNA]</scope>
    <source>
        <strain evidence="2">cv. Fuhuasheng</strain>
        <strain evidence="1">GDAAS-fuhuasheng2018</strain>
        <tissue evidence="1">Leaves</tissue>
    </source>
</reference>
<dbReference type="EMBL" id="SDMP01000020">
    <property type="protein sequence ID" value="RYQ83029.1"/>
    <property type="molecule type" value="Genomic_DNA"/>
</dbReference>
<accession>A0A444X002</accession>
<evidence type="ECO:0000313" key="2">
    <source>
        <dbReference type="Proteomes" id="UP000289738"/>
    </source>
</evidence>
<sequence length="106" mass="11975">MHPACSPLIEFVRFNFGAEEEVAAISEKVPDHKTIARLQLADARDVLEGIQDVKGVSFPILTPNLKEMFRSLSDIRLSNMEVDPPPIFSQRSDFQFLLQDIESDSQ</sequence>
<gene>
    <name evidence="1" type="ORF">Ahy_B10g101641</name>
</gene>
<organism evidence="1 2">
    <name type="scientific">Arachis hypogaea</name>
    <name type="common">Peanut</name>
    <dbReference type="NCBI Taxonomy" id="3818"/>
    <lineage>
        <taxon>Eukaryota</taxon>
        <taxon>Viridiplantae</taxon>
        <taxon>Streptophyta</taxon>
        <taxon>Embryophyta</taxon>
        <taxon>Tracheophyta</taxon>
        <taxon>Spermatophyta</taxon>
        <taxon>Magnoliopsida</taxon>
        <taxon>eudicotyledons</taxon>
        <taxon>Gunneridae</taxon>
        <taxon>Pentapetalae</taxon>
        <taxon>rosids</taxon>
        <taxon>fabids</taxon>
        <taxon>Fabales</taxon>
        <taxon>Fabaceae</taxon>
        <taxon>Papilionoideae</taxon>
        <taxon>50 kb inversion clade</taxon>
        <taxon>dalbergioids sensu lato</taxon>
        <taxon>Dalbergieae</taxon>
        <taxon>Pterocarpus clade</taxon>
        <taxon>Arachis</taxon>
    </lineage>
</organism>